<dbReference type="PANTHER" id="PTHR13243">
    <property type="entry name" value="HSPC111 PROTEIN-RELATED"/>
    <property type="match status" value="1"/>
</dbReference>
<evidence type="ECO:0000256" key="3">
    <source>
        <dbReference type="ARBA" id="ARBA00008479"/>
    </source>
</evidence>
<evidence type="ECO:0000313" key="8">
    <source>
        <dbReference type="Proteomes" id="UP001212411"/>
    </source>
</evidence>
<name>A0AAF0AV26_9SCHI</name>
<feature type="region of interest" description="Disordered" evidence="6">
    <location>
        <begin position="62"/>
        <end position="88"/>
    </location>
</feature>
<dbReference type="GO" id="GO:0005730">
    <property type="term" value="C:nucleolus"/>
    <property type="evidence" value="ECO:0007669"/>
    <property type="project" value="UniProtKB-SubCell"/>
</dbReference>
<reference evidence="7 8" key="1">
    <citation type="journal article" date="2023" name="G3 (Bethesda)">
        <title>A high-quality reference genome for the fission yeast Schizosaccharomyces osmophilus.</title>
        <authorList>
            <person name="Jia G.S."/>
            <person name="Zhang W.C."/>
            <person name="Liang Y."/>
            <person name="Liu X.H."/>
            <person name="Rhind N."/>
            <person name="Pidoux A."/>
            <person name="Brysch-Herzberg M."/>
            <person name="Du L.L."/>
        </authorList>
    </citation>
    <scope>NUCLEOTIDE SEQUENCE [LARGE SCALE GENOMIC DNA]</scope>
    <source>
        <strain evidence="7 8">CBS 15793</strain>
    </source>
</reference>
<dbReference type="AlphaFoldDB" id="A0AAF0AV26"/>
<gene>
    <name evidence="7" type="primary">nop16</name>
    <name evidence="7" type="ORF">SOMG_04022</name>
</gene>
<evidence type="ECO:0000256" key="4">
    <source>
        <dbReference type="ARBA" id="ARBA00015522"/>
    </source>
</evidence>
<proteinExistence type="inferred from homology"/>
<comment type="similarity">
    <text evidence="3">Belongs to the NOP16 family.</text>
</comment>
<accession>A0AAF0AV26</accession>
<comment type="function">
    <text evidence="1">Involved in the biogenesis of the 60S ribosomal subunit.</text>
</comment>
<keyword evidence="8" id="KW-1185">Reference proteome</keyword>
<evidence type="ECO:0000256" key="2">
    <source>
        <dbReference type="ARBA" id="ARBA00004604"/>
    </source>
</evidence>
<evidence type="ECO:0000256" key="5">
    <source>
        <dbReference type="ARBA" id="ARBA00023242"/>
    </source>
</evidence>
<dbReference type="PANTHER" id="PTHR13243:SF1">
    <property type="entry name" value="NUCLEOLAR PROTEIN 16"/>
    <property type="match status" value="1"/>
</dbReference>
<keyword evidence="5" id="KW-0539">Nucleus</keyword>
<dbReference type="Pfam" id="PF09420">
    <property type="entry name" value="Nop16"/>
    <property type="match status" value="1"/>
</dbReference>
<evidence type="ECO:0000256" key="6">
    <source>
        <dbReference type="SAM" id="MobiDB-lite"/>
    </source>
</evidence>
<comment type="subcellular location">
    <subcellularLocation>
        <location evidence="2">Nucleus</location>
        <location evidence="2">Nucleolus</location>
    </subcellularLocation>
</comment>
<sequence length="207" mass="23807">MVTPTQRKKQRSNQPRLTRKNHNKKAKAKLYGNGIVRENWDIHATLTQNYERMGLVVTPNYVTGGKEKINPDPKPETNKNKGEPTEDELEELRKSLGPGEAIVRRDDEGNIIEIIHGKERTFDDILDEDVKAVPAKTEVTRKLEEEASRKDKPRKKLPLSAFELSYMTKLLKKYGPDNFESMSKDMKLNPKLISSAKLKQMYSRMQA</sequence>
<protein>
    <recommendedName>
        <fullName evidence="4">Nucleolar protein 16</fullName>
    </recommendedName>
</protein>
<dbReference type="RefSeq" id="XP_056037369.1">
    <property type="nucleotide sequence ID" value="XM_056182809.1"/>
</dbReference>
<feature type="region of interest" description="Disordered" evidence="6">
    <location>
        <begin position="1"/>
        <end position="27"/>
    </location>
</feature>
<evidence type="ECO:0000313" key="7">
    <source>
        <dbReference type="EMBL" id="WBW73126.1"/>
    </source>
</evidence>
<dbReference type="GO" id="GO:0042273">
    <property type="term" value="P:ribosomal large subunit biogenesis"/>
    <property type="evidence" value="ECO:0007669"/>
    <property type="project" value="TreeGrafter"/>
</dbReference>
<dbReference type="EMBL" id="CP115612">
    <property type="protein sequence ID" value="WBW73126.1"/>
    <property type="molecule type" value="Genomic_DNA"/>
</dbReference>
<dbReference type="GeneID" id="80877498"/>
<organism evidence="7 8">
    <name type="scientific">Schizosaccharomyces osmophilus</name>
    <dbReference type="NCBI Taxonomy" id="2545709"/>
    <lineage>
        <taxon>Eukaryota</taxon>
        <taxon>Fungi</taxon>
        <taxon>Dikarya</taxon>
        <taxon>Ascomycota</taxon>
        <taxon>Taphrinomycotina</taxon>
        <taxon>Schizosaccharomycetes</taxon>
        <taxon>Schizosaccharomycetales</taxon>
        <taxon>Schizosaccharomycetaceae</taxon>
        <taxon>Schizosaccharomyces</taxon>
    </lineage>
</organism>
<evidence type="ECO:0000256" key="1">
    <source>
        <dbReference type="ARBA" id="ARBA00002889"/>
    </source>
</evidence>
<dbReference type="Proteomes" id="UP001212411">
    <property type="component" value="Chromosome 2"/>
</dbReference>
<dbReference type="InterPro" id="IPR019002">
    <property type="entry name" value="Ribosome_biogenesis_Nop16"/>
</dbReference>
<feature type="compositionally biased region" description="Basic and acidic residues" evidence="6">
    <location>
        <begin position="65"/>
        <end position="84"/>
    </location>
</feature>
<dbReference type="KEGG" id="som:SOMG_04022"/>